<comment type="caution">
    <text evidence="1">The sequence shown here is derived from an EMBL/GenBank/DDBJ whole genome shotgun (WGS) entry which is preliminary data.</text>
</comment>
<dbReference type="EMBL" id="VSRR010000551">
    <property type="protein sequence ID" value="MPC16962.1"/>
    <property type="molecule type" value="Genomic_DNA"/>
</dbReference>
<dbReference type="AlphaFoldDB" id="A0A5B7D6Q5"/>
<name>A0A5B7D6Q5_PORTR</name>
<accession>A0A5B7D6Q5</accession>
<reference evidence="1 2" key="1">
    <citation type="submission" date="2019-05" db="EMBL/GenBank/DDBJ databases">
        <title>Another draft genome of Portunus trituberculatus and its Hox gene families provides insights of decapod evolution.</title>
        <authorList>
            <person name="Jeong J.-H."/>
            <person name="Song I."/>
            <person name="Kim S."/>
            <person name="Choi T."/>
            <person name="Kim D."/>
            <person name="Ryu S."/>
            <person name="Kim W."/>
        </authorList>
    </citation>
    <scope>NUCLEOTIDE SEQUENCE [LARGE SCALE GENOMIC DNA]</scope>
    <source>
        <tissue evidence="1">Muscle</tissue>
    </source>
</reference>
<evidence type="ECO:0000313" key="1">
    <source>
        <dbReference type="EMBL" id="MPC16962.1"/>
    </source>
</evidence>
<evidence type="ECO:0000313" key="2">
    <source>
        <dbReference type="Proteomes" id="UP000324222"/>
    </source>
</evidence>
<keyword evidence="2" id="KW-1185">Reference proteome</keyword>
<dbReference type="Proteomes" id="UP000324222">
    <property type="component" value="Unassembled WGS sequence"/>
</dbReference>
<protein>
    <submittedName>
        <fullName evidence="1">Uncharacterized protein</fullName>
    </submittedName>
</protein>
<organism evidence="1 2">
    <name type="scientific">Portunus trituberculatus</name>
    <name type="common">Swimming crab</name>
    <name type="synonym">Neptunus trituberculatus</name>
    <dbReference type="NCBI Taxonomy" id="210409"/>
    <lineage>
        <taxon>Eukaryota</taxon>
        <taxon>Metazoa</taxon>
        <taxon>Ecdysozoa</taxon>
        <taxon>Arthropoda</taxon>
        <taxon>Crustacea</taxon>
        <taxon>Multicrustacea</taxon>
        <taxon>Malacostraca</taxon>
        <taxon>Eumalacostraca</taxon>
        <taxon>Eucarida</taxon>
        <taxon>Decapoda</taxon>
        <taxon>Pleocyemata</taxon>
        <taxon>Brachyura</taxon>
        <taxon>Eubrachyura</taxon>
        <taxon>Portunoidea</taxon>
        <taxon>Portunidae</taxon>
        <taxon>Portuninae</taxon>
        <taxon>Portunus</taxon>
    </lineage>
</organism>
<gene>
    <name evidence="1" type="ORF">E2C01_009804</name>
</gene>
<proteinExistence type="predicted"/>
<sequence>MQARACPRYPPLLSVVVGVARRPVRRVSGLARGSWLVIGRLVFPAPDVIYEQQPKGRYPRNPVTRLASSWPF</sequence>